<dbReference type="PANTHER" id="PTHR22926:SF5">
    <property type="entry name" value="PHOSPHO-N-ACETYLMURAMOYL-PENTAPEPTIDE-TRANSFERASE HOMOLOG"/>
    <property type="match status" value="1"/>
</dbReference>
<organism evidence="9 10">
    <name type="scientific">Candidatus Dojkabacteria bacterium</name>
    <dbReference type="NCBI Taxonomy" id="2099670"/>
    <lineage>
        <taxon>Bacteria</taxon>
        <taxon>Candidatus Dojkabacteria</taxon>
    </lineage>
</organism>
<feature type="transmembrane region" description="Helical" evidence="7">
    <location>
        <begin position="185"/>
        <end position="206"/>
    </location>
</feature>
<feature type="transmembrane region" description="Helical" evidence="7">
    <location>
        <begin position="342"/>
        <end position="362"/>
    </location>
</feature>
<feature type="transmembrane region" description="Helical" evidence="7">
    <location>
        <begin position="218"/>
        <end position="236"/>
    </location>
</feature>
<dbReference type="GO" id="GO:0046872">
    <property type="term" value="F:metal ion binding"/>
    <property type="evidence" value="ECO:0007669"/>
    <property type="project" value="UniProtKB-KW"/>
</dbReference>
<keyword evidence="7 8" id="KW-0479">Metal-binding</keyword>
<dbReference type="AlphaFoldDB" id="A0A955HXP3"/>
<proteinExistence type="inferred from homology"/>
<name>A0A955HXP3_9BACT</name>
<keyword evidence="3 7" id="KW-0808">Transferase</keyword>
<sequence length="363" mass="40308">MKELLLTISLSFIITMLWSPLLISTLYKFNVVRQGDKDFSHLVGERYLKAGTPIMGGLLIIVTTVIITLVTNWNGNTYVPLGVFLLSAALGGVDDLLNIYGRKRIVRTIKKQIVLAKVHKSHFQRVILWLELPWVGYKNIWYALGSYPGTGIQAGEKIIIQILSSLPVVWWIYTRLGWDSISIPFIGLTHIGILMPILIVLAVIGMSNAVNLADGMDGLASGMLIPAYAAYMFIALNRHNMPLALLCAAVVGSLAAYLYFNIKPARIEMSDVGSLALGALLSTIALALDAVSLLPIIALMFVLTVGSSLIQAIYRRVFGKRLLKMAPMHLHFQVKGWSEEKIVMRFWLFAWIFSIIGLLLSFY</sequence>
<reference evidence="9" key="1">
    <citation type="submission" date="2020-04" db="EMBL/GenBank/DDBJ databases">
        <authorList>
            <person name="Zhang T."/>
        </authorList>
    </citation>
    <scope>NUCLEOTIDE SEQUENCE</scope>
    <source>
        <strain evidence="9">HKST-UBA16</strain>
    </source>
</reference>
<keyword evidence="7 8" id="KW-0460">Magnesium</keyword>
<feature type="transmembrane region" description="Helical" evidence="7">
    <location>
        <begin position="294"/>
        <end position="314"/>
    </location>
</feature>
<feature type="transmembrane region" description="Helical" evidence="7">
    <location>
        <begin position="6"/>
        <end position="29"/>
    </location>
</feature>
<dbReference type="PANTHER" id="PTHR22926">
    <property type="entry name" value="PHOSPHO-N-ACETYLMURAMOYL-PENTAPEPTIDE-TRANSFERASE"/>
    <property type="match status" value="1"/>
</dbReference>
<feature type="binding site" evidence="8">
    <location>
        <position position="271"/>
    </location>
    <ligand>
        <name>Mg(2+)</name>
        <dbReference type="ChEBI" id="CHEBI:18420"/>
    </ligand>
</feature>
<dbReference type="GO" id="GO:0071555">
    <property type="term" value="P:cell wall organization"/>
    <property type="evidence" value="ECO:0007669"/>
    <property type="project" value="UniProtKB-KW"/>
</dbReference>
<dbReference type="EC" id="2.7.8.13" evidence="7"/>
<comment type="pathway">
    <text evidence="7">Cell wall biogenesis; peptidoglycan biosynthesis.</text>
</comment>
<feature type="transmembrane region" description="Helical" evidence="7">
    <location>
        <begin position="50"/>
        <end position="71"/>
    </location>
</feature>
<comment type="catalytic activity">
    <reaction evidence="7">
        <text>UDP-N-acetyl-alpha-D-muramoyl-L-alanyl-gamma-D-glutamyl-meso-2,6-diaminopimeloyl-D-alanyl-D-alanine + di-trans,octa-cis-undecaprenyl phosphate = di-trans,octa-cis-undecaprenyl diphospho-N-acetyl-alpha-D-muramoyl-L-alanyl-D-glutamyl-meso-2,6-diaminopimeloyl-D-alanyl-D-alanine + UMP</text>
        <dbReference type="Rhea" id="RHEA:28386"/>
        <dbReference type="ChEBI" id="CHEBI:57865"/>
        <dbReference type="ChEBI" id="CHEBI:60392"/>
        <dbReference type="ChEBI" id="CHEBI:61386"/>
        <dbReference type="ChEBI" id="CHEBI:61387"/>
        <dbReference type="EC" id="2.7.8.13"/>
    </reaction>
</comment>
<dbReference type="Proteomes" id="UP000748332">
    <property type="component" value="Unassembled WGS sequence"/>
</dbReference>
<dbReference type="GO" id="GO:0008963">
    <property type="term" value="F:phospho-N-acetylmuramoyl-pentapeptide-transferase activity"/>
    <property type="evidence" value="ECO:0007669"/>
    <property type="project" value="UniProtKB-UniRule"/>
</dbReference>
<keyword evidence="7" id="KW-1003">Cell membrane</keyword>
<comment type="subcellular location">
    <subcellularLocation>
        <location evidence="7">Cell membrane</location>
        <topology evidence="7">Multi-pass membrane protein</topology>
    </subcellularLocation>
    <subcellularLocation>
        <location evidence="1">Membrane</location>
        <topology evidence="1">Multi-pass membrane protein</topology>
    </subcellularLocation>
</comment>
<dbReference type="GO" id="GO:0009252">
    <property type="term" value="P:peptidoglycan biosynthetic process"/>
    <property type="evidence" value="ECO:0007669"/>
    <property type="project" value="UniProtKB-UniRule"/>
</dbReference>
<feature type="transmembrane region" description="Helical" evidence="7">
    <location>
        <begin position="272"/>
        <end position="288"/>
    </location>
</feature>
<evidence type="ECO:0000313" key="9">
    <source>
        <dbReference type="EMBL" id="MCA9374955.1"/>
    </source>
</evidence>
<keyword evidence="7" id="KW-0132">Cell division</keyword>
<dbReference type="GO" id="GO:0051301">
    <property type="term" value="P:cell division"/>
    <property type="evidence" value="ECO:0007669"/>
    <property type="project" value="UniProtKB-KW"/>
</dbReference>
<dbReference type="GO" id="GO:0005886">
    <property type="term" value="C:plasma membrane"/>
    <property type="evidence" value="ECO:0007669"/>
    <property type="project" value="UniProtKB-SubCell"/>
</dbReference>
<comment type="cofactor">
    <cofactor evidence="7 8">
        <name>Mg(2+)</name>
        <dbReference type="ChEBI" id="CHEBI:18420"/>
    </cofactor>
</comment>
<keyword evidence="5 7" id="KW-1133">Transmembrane helix</keyword>
<evidence type="ECO:0000256" key="8">
    <source>
        <dbReference type="PIRSR" id="PIRSR600715-1"/>
    </source>
</evidence>
<dbReference type="CDD" id="cd06852">
    <property type="entry name" value="GT_MraY"/>
    <property type="match status" value="1"/>
</dbReference>
<dbReference type="GO" id="GO:0008360">
    <property type="term" value="P:regulation of cell shape"/>
    <property type="evidence" value="ECO:0007669"/>
    <property type="project" value="UniProtKB-KW"/>
</dbReference>
<keyword evidence="7" id="KW-0573">Peptidoglycan synthesis</keyword>
<comment type="caution">
    <text evidence="9">The sequence shown here is derived from an EMBL/GenBank/DDBJ whole genome shotgun (WGS) entry which is preliminary data.</text>
</comment>
<keyword evidence="6 7" id="KW-0472">Membrane</keyword>
<evidence type="ECO:0000256" key="2">
    <source>
        <dbReference type="ARBA" id="ARBA00005583"/>
    </source>
</evidence>
<dbReference type="InterPro" id="IPR018480">
    <property type="entry name" value="PNAcMuramoyl-5peptid_Trfase_CS"/>
</dbReference>
<dbReference type="EMBL" id="JAGQLM010000053">
    <property type="protein sequence ID" value="MCA9374955.1"/>
    <property type="molecule type" value="Genomic_DNA"/>
</dbReference>
<evidence type="ECO:0000256" key="6">
    <source>
        <dbReference type="ARBA" id="ARBA00023136"/>
    </source>
</evidence>
<dbReference type="InterPro" id="IPR000715">
    <property type="entry name" value="Glycosyl_transferase_4"/>
</dbReference>
<keyword evidence="7" id="KW-0131">Cell cycle</keyword>
<comment type="function">
    <text evidence="7">Catalyzes the initial step of the lipid cycle reactions in the biosynthesis of the cell wall peptidoglycan: transfers peptidoglycan precursor phospho-MurNAc-pentapeptide from UDP-MurNAc-pentapeptide onto the lipid carrier undecaprenyl phosphate, yielding undecaprenyl-pyrophosphoryl-MurNAc-pentapeptide, known as lipid I.</text>
</comment>
<protein>
    <recommendedName>
        <fullName evidence="7">Phospho-N-acetylmuramoyl-pentapeptide-transferase</fullName>
        <ecNumber evidence="7">2.7.8.13</ecNumber>
    </recommendedName>
    <alternativeName>
        <fullName evidence="7">UDP-MurNAc-pentapeptide phosphotransferase</fullName>
    </alternativeName>
</protein>
<reference evidence="9" key="2">
    <citation type="journal article" date="2021" name="Microbiome">
        <title>Successional dynamics and alternative stable states in a saline activated sludge microbial community over 9 years.</title>
        <authorList>
            <person name="Wang Y."/>
            <person name="Ye J."/>
            <person name="Ju F."/>
            <person name="Liu L."/>
            <person name="Boyd J.A."/>
            <person name="Deng Y."/>
            <person name="Parks D.H."/>
            <person name="Jiang X."/>
            <person name="Yin X."/>
            <person name="Woodcroft B.J."/>
            <person name="Tyson G.W."/>
            <person name="Hugenholtz P."/>
            <person name="Polz M.F."/>
            <person name="Zhang T."/>
        </authorList>
    </citation>
    <scope>NUCLEOTIDE SEQUENCE</scope>
    <source>
        <strain evidence="9">HKST-UBA16</strain>
    </source>
</reference>
<dbReference type="Pfam" id="PF00953">
    <property type="entry name" value="Glycos_transf_4"/>
    <property type="match status" value="1"/>
</dbReference>
<evidence type="ECO:0000256" key="5">
    <source>
        <dbReference type="ARBA" id="ARBA00022989"/>
    </source>
</evidence>
<evidence type="ECO:0000256" key="4">
    <source>
        <dbReference type="ARBA" id="ARBA00022692"/>
    </source>
</evidence>
<gene>
    <name evidence="7" type="primary">mraY</name>
    <name evidence="9" type="ORF">KC622_01345</name>
</gene>
<evidence type="ECO:0000256" key="7">
    <source>
        <dbReference type="HAMAP-Rule" id="MF_00038"/>
    </source>
</evidence>
<evidence type="ECO:0000313" key="10">
    <source>
        <dbReference type="Proteomes" id="UP000748332"/>
    </source>
</evidence>
<dbReference type="HAMAP" id="MF_00038">
    <property type="entry name" value="MraY"/>
    <property type="match status" value="1"/>
</dbReference>
<feature type="transmembrane region" description="Helical" evidence="7">
    <location>
        <begin position="77"/>
        <end position="97"/>
    </location>
</feature>
<evidence type="ECO:0000256" key="1">
    <source>
        <dbReference type="ARBA" id="ARBA00004141"/>
    </source>
</evidence>
<keyword evidence="7" id="KW-0961">Cell wall biogenesis/degradation</keyword>
<keyword evidence="7" id="KW-0133">Cell shape</keyword>
<evidence type="ECO:0000256" key="3">
    <source>
        <dbReference type="ARBA" id="ARBA00022679"/>
    </source>
</evidence>
<accession>A0A955HXP3</accession>
<dbReference type="InterPro" id="IPR003524">
    <property type="entry name" value="PNAcMuramoyl-5peptid_Trfase"/>
</dbReference>
<keyword evidence="4 7" id="KW-0812">Transmembrane</keyword>
<comment type="similarity">
    <text evidence="2 7">Belongs to the glycosyltransferase 4 family. MraY subfamily.</text>
</comment>
<feature type="binding site" evidence="8">
    <location>
        <position position="211"/>
    </location>
    <ligand>
        <name>Mg(2+)</name>
        <dbReference type="ChEBI" id="CHEBI:18420"/>
    </ligand>
</feature>
<feature type="transmembrane region" description="Helical" evidence="7">
    <location>
        <begin position="242"/>
        <end position="260"/>
    </location>
</feature>
<dbReference type="PROSITE" id="PS01348">
    <property type="entry name" value="MRAY_2"/>
    <property type="match status" value="1"/>
</dbReference>